<sequence>MRQTTHDGSQHLTSLLQVDHTNDPSPSDLIDAAKLTTLQPERLESHELLHEEDEEVEEEMMTTATAEQQPSQPSTDSQVGQPTITSDTSNETQPPNYTSESRIQSRVLAERHLRRLCSFLLSHRMLTSATHGTMRSIEDLRHQQPGQQTSCSPNETLIGADDDSLSSSPSSPRSVLFWWIKRRRSSYSLRNSR</sequence>
<feature type="region of interest" description="Disordered" evidence="1">
    <location>
        <begin position="53"/>
        <end position="103"/>
    </location>
</feature>
<feature type="region of interest" description="Disordered" evidence="1">
    <location>
        <begin position="142"/>
        <end position="172"/>
    </location>
</feature>
<organism evidence="4">
    <name type="scientific">Hymenolepis diminuta</name>
    <name type="common">Rat tapeworm</name>
    <dbReference type="NCBI Taxonomy" id="6216"/>
    <lineage>
        <taxon>Eukaryota</taxon>
        <taxon>Metazoa</taxon>
        <taxon>Spiralia</taxon>
        <taxon>Lophotrochozoa</taxon>
        <taxon>Platyhelminthes</taxon>
        <taxon>Cestoda</taxon>
        <taxon>Eucestoda</taxon>
        <taxon>Cyclophyllidea</taxon>
        <taxon>Hymenolepididae</taxon>
        <taxon>Hymenolepis</taxon>
    </lineage>
</organism>
<proteinExistence type="predicted"/>
<dbReference type="WBParaSite" id="HDID_0000091301-mRNA-1">
    <property type="protein sequence ID" value="HDID_0000091301-mRNA-1"/>
    <property type="gene ID" value="HDID_0000091301"/>
</dbReference>
<dbReference type="AlphaFoldDB" id="A0A0R3S9I3"/>
<evidence type="ECO:0000313" key="4">
    <source>
        <dbReference type="WBParaSite" id="HDID_0000091301-mRNA-1"/>
    </source>
</evidence>
<reference evidence="2 3" key="2">
    <citation type="submission" date="2018-11" db="EMBL/GenBank/DDBJ databases">
        <authorList>
            <consortium name="Pathogen Informatics"/>
        </authorList>
    </citation>
    <scope>NUCLEOTIDE SEQUENCE [LARGE SCALE GENOMIC DNA]</scope>
</reference>
<dbReference type="Proteomes" id="UP000274504">
    <property type="component" value="Unassembled WGS sequence"/>
</dbReference>
<protein>
    <submittedName>
        <fullName evidence="2 4">Uncharacterized protein</fullName>
    </submittedName>
</protein>
<dbReference type="EMBL" id="UYSG01000140">
    <property type="protein sequence ID" value="VDL18375.1"/>
    <property type="molecule type" value="Genomic_DNA"/>
</dbReference>
<feature type="region of interest" description="Disordered" evidence="1">
    <location>
        <begin position="1"/>
        <end position="31"/>
    </location>
</feature>
<name>A0A0R3S9I3_HYMDI</name>
<feature type="compositionally biased region" description="Polar residues" evidence="1">
    <location>
        <begin position="144"/>
        <end position="155"/>
    </location>
</feature>
<accession>A0A0R3S9I3</accession>
<feature type="compositionally biased region" description="Polar residues" evidence="1">
    <location>
        <begin position="62"/>
        <end position="103"/>
    </location>
</feature>
<evidence type="ECO:0000313" key="2">
    <source>
        <dbReference type="EMBL" id="VDL18375.1"/>
    </source>
</evidence>
<evidence type="ECO:0000313" key="3">
    <source>
        <dbReference type="Proteomes" id="UP000274504"/>
    </source>
</evidence>
<reference evidence="4" key="1">
    <citation type="submission" date="2017-02" db="UniProtKB">
        <authorList>
            <consortium name="WormBaseParasite"/>
        </authorList>
    </citation>
    <scope>IDENTIFICATION</scope>
</reference>
<gene>
    <name evidence="2" type="ORF">HDID_LOCUS914</name>
</gene>
<evidence type="ECO:0000256" key="1">
    <source>
        <dbReference type="SAM" id="MobiDB-lite"/>
    </source>
</evidence>